<feature type="compositionally biased region" description="Basic and acidic residues" evidence="5">
    <location>
        <begin position="286"/>
        <end position="297"/>
    </location>
</feature>
<keyword evidence="1 4" id="KW-0238">DNA-binding</keyword>
<evidence type="ECO:0000256" key="4">
    <source>
        <dbReference type="PROSITE-ProRule" id="PRU00108"/>
    </source>
</evidence>
<evidence type="ECO:0000256" key="5">
    <source>
        <dbReference type="SAM" id="MobiDB-lite"/>
    </source>
</evidence>
<proteinExistence type="predicted"/>
<sequence>MDYYLNKPQEMETLQFQLHDLIYPQQLETLQSMNDFSSNTQSFEGFSSPSKTNWKKYTTKKSIPKDFAKNWNNNNKDPFLLQRINNENLDYFDKKTDFEDSFFSFNKSSYSLDYKIENEFKNFLESNSEKNISDFSTSKIFQKNDNLFKHKENENFLLDNTDGNVEVNDQQFVQHKIDQMKKPEKEFRIVVKKKKRKFKKKKMKNSKRKSTKFSDSDLSLSSSDVDRYFKELKRNRRRRRRRRRRKKEKKQKHSSSKKKFPKGKVKLKKSDSDNTNGKSAGRSYHNNKDDNSKDQSRNFDSVSDLDDIRESGIDSDIGTNSDNSSGSDSNSNSEIIKEIKNEIKRKRKRKYSFLLDKSYKKRRKNKSKKKFKSKKNFLLNHDQNGALQSKNAKKKKHTNHDHSSSSSSGSSSNNQDPDWNKKSFQIIPNDKRGIKIIKKKRKSRGPRMNTPEFAKLIFEKWYLKNTNCKTGPYPDKDTRYRMAKKTKIPEIQVQRWFGQRRRIQKMRWKIGKIPKPIWV</sequence>
<dbReference type="SUPFAM" id="SSF46689">
    <property type="entry name" value="Homeodomain-like"/>
    <property type="match status" value="1"/>
</dbReference>
<feature type="compositionally biased region" description="Basic residues" evidence="5">
    <location>
        <begin position="359"/>
        <end position="375"/>
    </location>
</feature>
<protein>
    <recommendedName>
        <fullName evidence="6">Homeobox domain-containing protein</fullName>
    </recommendedName>
</protein>
<organism evidence="7 8">
    <name type="scientific">Anaeramoeba flamelloides</name>
    <dbReference type="NCBI Taxonomy" id="1746091"/>
    <lineage>
        <taxon>Eukaryota</taxon>
        <taxon>Metamonada</taxon>
        <taxon>Anaeramoebidae</taxon>
        <taxon>Anaeramoeba</taxon>
    </lineage>
</organism>
<feature type="compositionally biased region" description="Polar residues" evidence="5">
    <location>
        <begin position="381"/>
        <end position="390"/>
    </location>
</feature>
<dbReference type="InterPro" id="IPR001356">
    <property type="entry name" value="HD"/>
</dbReference>
<feature type="DNA-binding region" description="Homeobox" evidence="4">
    <location>
        <begin position="443"/>
        <end position="508"/>
    </location>
</feature>
<evidence type="ECO:0000256" key="1">
    <source>
        <dbReference type="ARBA" id="ARBA00023125"/>
    </source>
</evidence>
<feature type="compositionally biased region" description="Low complexity" evidence="5">
    <location>
        <begin position="314"/>
        <end position="333"/>
    </location>
</feature>
<dbReference type="InterPro" id="IPR009057">
    <property type="entry name" value="Homeodomain-like_sf"/>
</dbReference>
<dbReference type="PROSITE" id="PS50071">
    <property type="entry name" value="HOMEOBOX_2"/>
    <property type="match status" value="1"/>
</dbReference>
<dbReference type="SMART" id="SM00389">
    <property type="entry name" value="HOX"/>
    <property type="match status" value="1"/>
</dbReference>
<feature type="domain" description="Homeobox" evidence="6">
    <location>
        <begin position="441"/>
        <end position="507"/>
    </location>
</feature>
<feature type="compositionally biased region" description="Basic residues" evidence="5">
    <location>
        <begin position="233"/>
        <end position="267"/>
    </location>
</feature>
<evidence type="ECO:0000256" key="3">
    <source>
        <dbReference type="ARBA" id="ARBA00023242"/>
    </source>
</evidence>
<accession>A0ABQ8Z5X7</accession>
<dbReference type="CDD" id="cd00086">
    <property type="entry name" value="homeodomain"/>
    <property type="match status" value="1"/>
</dbReference>
<gene>
    <name evidence="7" type="ORF">M0813_14444</name>
</gene>
<comment type="subcellular location">
    <subcellularLocation>
        <location evidence="4">Nucleus</location>
    </subcellularLocation>
</comment>
<evidence type="ECO:0000313" key="8">
    <source>
        <dbReference type="Proteomes" id="UP001150062"/>
    </source>
</evidence>
<dbReference type="InterPro" id="IPR008422">
    <property type="entry name" value="KN_HD"/>
</dbReference>
<keyword evidence="2 4" id="KW-0371">Homeobox</keyword>
<evidence type="ECO:0000256" key="2">
    <source>
        <dbReference type="ARBA" id="ARBA00023155"/>
    </source>
</evidence>
<reference evidence="7" key="1">
    <citation type="submission" date="2022-08" db="EMBL/GenBank/DDBJ databases">
        <title>Novel sulfate-reducing endosymbionts in the free-living metamonad Anaeramoeba.</title>
        <authorList>
            <person name="Jerlstrom-Hultqvist J."/>
            <person name="Cepicka I."/>
            <person name="Gallot-Lavallee L."/>
            <person name="Salas-Leiva D."/>
            <person name="Curtis B.A."/>
            <person name="Zahonova K."/>
            <person name="Pipaliya S."/>
            <person name="Dacks J."/>
            <person name="Roger A.J."/>
        </authorList>
    </citation>
    <scope>NUCLEOTIDE SEQUENCE</scope>
    <source>
        <strain evidence="7">Schooner1</strain>
    </source>
</reference>
<feature type="region of interest" description="Disordered" evidence="5">
    <location>
        <begin position="193"/>
        <end position="333"/>
    </location>
</feature>
<dbReference type="Pfam" id="PF05920">
    <property type="entry name" value="Homeobox_KN"/>
    <property type="match status" value="1"/>
</dbReference>
<keyword evidence="8" id="KW-1185">Reference proteome</keyword>
<keyword evidence="3 4" id="KW-0539">Nucleus</keyword>
<comment type="caution">
    <text evidence="7">The sequence shown here is derived from an EMBL/GenBank/DDBJ whole genome shotgun (WGS) entry which is preliminary data.</text>
</comment>
<feature type="region of interest" description="Disordered" evidence="5">
    <location>
        <begin position="354"/>
        <end position="425"/>
    </location>
</feature>
<evidence type="ECO:0000259" key="6">
    <source>
        <dbReference type="PROSITE" id="PS50071"/>
    </source>
</evidence>
<feature type="compositionally biased region" description="Basic residues" evidence="5">
    <location>
        <begin position="193"/>
        <end position="211"/>
    </location>
</feature>
<dbReference type="Proteomes" id="UP001150062">
    <property type="component" value="Unassembled WGS sequence"/>
</dbReference>
<dbReference type="Gene3D" id="1.10.10.60">
    <property type="entry name" value="Homeodomain-like"/>
    <property type="match status" value="1"/>
</dbReference>
<dbReference type="EMBL" id="JAOAOG010000047">
    <property type="protein sequence ID" value="KAJ6252293.1"/>
    <property type="molecule type" value="Genomic_DNA"/>
</dbReference>
<name>A0ABQ8Z5X7_9EUKA</name>
<evidence type="ECO:0000313" key="7">
    <source>
        <dbReference type="EMBL" id="KAJ6252293.1"/>
    </source>
</evidence>